<evidence type="ECO:0000313" key="1">
    <source>
        <dbReference type="EMBL" id="KAK7469910.1"/>
    </source>
</evidence>
<protein>
    <submittedName>
        <fullName evidence="1">Uncharacterized protein</fullName>
    </submittedName>
</protein>
<name>A0ABD0JCU1_9CAEN</name>
<organism evidence="1 2">
    <name type="scientific">Batillaria attramentaria</name>
    <dbReference type="NCBI Taxonomy" id="370345"/>
    <lineage>
        <taxon>Eukaryota</taxon>
        <taxon>Metazoa</taxon>
        <taxon>Spiralia</taxon>
        <taxon>Lophotrochozoa</taxon>
        <taxon>Mollusca</taxon>
        <taxon>Gastropoda</taxon>
        <taxon>Caenogastropoda</taxon>
        <taxon>Sorbeoconcha</taxon>
        <taxon>Cerithioidea</taxon>
        <taxon>Batillariidae</taxon>
        <taxon>Batillaria</taxon>
    </lineage>
</organism>
<dbReference type="Proteomes" id="UP001519460">
    <property type="component" value="Unassembled WGS sequence"/>
</dbReference>
<comment type="caution">
    <text evidence="1">The sequence shown here is derived from an EMBL/GenBank/DDBJ whole genome shotgun (WGS) entry which is preliminary data.</text>
</comment>
<feature type="non-terminal residue" evidence="1">
    <location>
        <position position="1"/>
    </location>
</feature>
<evidence type="ECO:0000313" key="2">
    <source>
        <dbReference type="Proteomes" id="UP001519460"/>
    </source>
</evidence>
<keyword evidence="2" id="KW-1185">Reference proteome</keyword>
<dbReference type="AlphaFoldDB" id="A0ABD0JCU1"/>
<reference evidence="1 2" key="1">
    <citation type="journal article" date="2023" name="Sci. Data">
        <title>Genome assembly of the Korean intertidal mud-creeper Batillaria attramentaria.</title>
        <authorList>
            <person name="Patra A.K."/>
            <person name="Ho P.T."/>
            <person name="Jun S."/>
            <person name="Lee S.J."/>
            <person name="Kim Y."/>
            <person name="Won Y.J."/>
        </authorList>
    </citation>
    <scope>NUCLEOTIDE SEQUENCE [LARGE SCALE GENOMIC DNA]</scope>
    <source>
        <strain evidence="1">Wonlab-2016</strain>
    </source>
</reference>
<gene>
    <name evidence="1" type="ORF">BaRGS_00036073</name>
</gene>
<feature type="non-terminal residue" evidence="1">
    <location>
        <position position="133"/>
    </location>
</feature>
<accession>A0ABD0JCU1</accession>
<proteinExistence type="predicted"/>
<dbReference type="EMBL" id="JACVVK020000499">
    <property type="protein sequence ID" value="KAK7469910.1"/>
    <property type="molecule type" value="Genomic_DNA"/>
</dbReference>
<sequence>VMKDSSDHKKYASLSFPGASQVDVYPAEHLSDYWGYFGVSGSHDKTDITLPNENLLLSEYVILDQGVGLDEYKASMKALALEAIDFDNTVKSRDFHVTSMFPFKLPKLPIQFAGKFAPGTTAHTEHCDRIITT</sequence>